<evidence type="ECO:0000313" key="2">
    <source>
        <dbReference type="Proteomes" id="UP000078435"/>
    </source>
</evidence>
<dbReference type="AlphaFoldDB" id="A0A175VIW7"/>
<organism evidence="1 2">
    <name type="scientific">Aeromonas enteropelogenes</name>
    <name type="common">Aeromonas trota</name>
    <dbReference type="NCBI Taxonomy" id="29489"/>
    <lineage>
        <taxon>Bacteria</taxon>
        <taxon>Pseudomonadati</taxon>
        <taxon>Pseudomonadota</taxon>
        <taxon>Gammaproteobacteria</taxon>
        <taxon>Aeromonadales</taxon>
        <taxon>Aeromonadaceae</taxon>
        <taxon>Aeromonas</taxon>
    </lineage>
</organism>
<comment type="caution">
    <text evidence="1">The sequence shown here is derived from an EMBL/GenBank/DDBJ whole genome shotgun (WGS) entry which is preliminary data.</text>
</comment>
<reference evidence="1 2" key="1">
    <citation type="submission" date="2016-02" db="EMBL/GenBank/DDBJ databases">
        <title>Draft genome sequence of Aeromonas trota strain 1999lcr isolated from cerebrospinal fluid (CSF).</title>
        <authorList>
            <person name="Dallagassa C.B."/>
            <person name="Prediger K.C."/>
            <person name="Weiss V.A."/>
            <person name="Assis F.E."/>
            <person name="Baura V."/>
            <person name="Cruz L.M."/>
            <person name="Souza E.M."/>
            <person name="Pedrosa F.O."/>
            <person name="Fadel-Picheth C.M."/>
        </authorList>
    </citation>
    <scope>NUCLEOTIDE SEQUENCE [LARGE SCALE GENOMIC DNA]</scope>
    <source>
        <strain evidence="1 2">1999lcr</strain>
    </source>
</reference>
<evidence type="ECO:0000313" key="1">
    <source>
        <dbReference type="EMBL" id="KXU80473.1"/>
    </source>
</evidence>
<gene>
    <name evidence="1" type="ORF">LCR_10235</name>
</gene>
<accession>A0A175VIW7</accession>
<dbReference type="Proteomes" id="UP000078435">
    <property type="component" value="Unassembled WGS sequence"/>
</dbReference>
<sequence>MKLFHPLESAFKKRLVIASVAARALILTQVKGVENSWVGAGKRERSEYNQSIDRENRSA</sequence>
<proteinExistence type="predicted"/>
<name>A0A175VIW7_AEREN</name>
<protein>
    <submittedName>
        <fullName evidence="1">Uncharacterized protein</fullName>
    </submittedName>
</protein>
<dbReference type="RefSeq" id="WP_042069894.1">
    <property type="nucleotide sequence ID" value="NZ_JAAKMH010000008.1"/>
</dbReference>
<dbReference type="EMBL" id="JMGO02000003">
    <property type="protein sequence ID" value="KXU80473.1"/>
    <property type="molecule type" value="Genomic_DNA"/>
</dbReference>